<evidence type="ECO:0000313" key="3">
    <source>
        <dbReference type="EMBL" id="KAK1277473.1"/>
    </source>
</evidence>
<protein>
    <submittedName>
        <fullName evidence="3">Uncharacterized protein</fullName>
    </submittedName>
</protein>
<sequence length="136" mass="14018">MGLLDKLWDETVAGPMPDSGLKKLRKHNNFSFRSVAPGKGADAVADGGIVRSNGDDSTTPTTPKTPTTSTVTRSIMIIKPPSPAGTPPASPAGSTPPVSPFFGGRDANRFRRKSSSVYERGTTGAGSGSSGPPYDV</sequence>
<evidence type="ECO:0000313" key="4">
    <source>
        <dbReference type="Proteomes" id="UP001179952"/>
    </source>
</evidence>
<dbReference type="InterPro" id="IPR008406">
    <property type="entry name" value="DRM/ARP"/>
</dbReference>
<dbReference type="PANTHER" id="PTHR33565">
    <property type="entry name" value="DORMANCY-ASSOCIATED PROTEIN 1"/>
    <property type="match status" value="1"/>
</dbReference>
<proteinExistence type="inferred from homology"/>
<feature type="compositionally biased region" description="Low complexity" evidence="2">
    <location>
        <begin position="57"/>
        <end position="74"/>
    </location>
</feature>
<name>A0AAV9BM51_ACOGR</name>
<feature type="compositionally biased region" description="Pro residues" evidence="2">
    <location>
        <begin position="80"/>
        <end position="90"/>
    </location>
</feature>
<comment type="caution">
    <text evidence="3">The sequence shown here is derived from an EMBL/GenBank/DDBJ whole genome shotgun (WGS) entry which is preliminary data.</text>
</comment>
<dbReference type="EMBL" id="JAUJYN010000002">
    <property type="protein sequence ID" value="KAK1277473.1"/>
    <property type="molecule type" value="Genomic_DNA"/>
</dbReference>
<dbReference type="AlphaFoldDB" id="A0AAV9BM51"/>
<dbReference type="Pfam" id="PF05564">
    <property type="entry name" value="Auxin_repressed"/>
    <property type="match status" value="1"/>
</dbReference>
<gene>
    <name evidence="3" type="ORF">QJS04_geneDACA007230</name>
</gene>
<accession>A0AAV9BM51</accession>
<dbReference type="PANTHER" id="PTHR33565:SF1">
    <property type="entry name" value="DORMANCY-ASSOCIATED PROTEIN HOMOLOG 3"/>
    <property type="match status" value="1"/>
</dbReference>
<feature type="region of interest" description="Disordered" evidence="2">
    <location>
        <begin position="36"/>
        <end position="136"/>
    </location>
</feature>
<organism evidence="3 4">
    <name type="scientific">Acorus gramineus</name>
    <name type="common">Dwarf sweet flag</name>
    <dbReference type="NCBI Taxonomy" id="55184"/>
    <lineage>
        <taxon>Eukaryota</taxon>
        <taxon>Viridiplantae</taxon>
        <taxon>Streptophyta</taxon>
        <taxon>Embryophyta</taxon>
        <taxon>Tracheophyta</taxon>
        <taxon>Spermatophyta</taxon>
        <taxon>Magnoliopsida</taxon>
        <taxon>Liliopsida</taxon>
        <taxon>Acoraceae</taxon>
        <taxon>Acorus</taxon>
    </lineage>
</organism>
<evidence type="ECO:0000256" key="1">
    <source>
        <dbReference type="ARBA" id="ARBA00010502"/>
    </source>
</evidence>
<comment type="similarity">
    <text evidence="1">Belongs to the DRM1/ARP family.</text>
</comment>
<evidence type="ECO:0000256" key="2">
    <source>
        <dbReference type="SAM" id="MobiDB-lite"/>
    </source>
</evidence>
<keyword evidence="4" id="KW-1185">Reference proteome</keyword>
<reference evidence="3" key="1">
    <citation type="journal article" date="2023" name="Nat. Commun.">
        <title>Diploid and tetraploid genomes of Acorus and the evolution of monocots.</title>
        <authorList>
            <person name="Ma L."/>
            <person name="Liu K.W."/>
            <person name="Li Z."/>
            <person name="Hsiao Y.Y."/>
            <person name="Qi Y."/>
            <person name="Fu T."/>
            <person name="Tang G.D."/>
            <person name="Zhang D."/>
            <person name="Sun W.H."/>
            <person name="Liu D.K."/>
            <person name="Li Y."/>
            <person name="Chen G.Z."/>
            <person name="Liu X.D."/>
            <person name="Liao X.Y."/>
            <person name="Jiang Y.T."/>
            <person name="Yu X."/>
            <person name="Hao Y."/>
            <person name="Huang J."/>
            <person name="Zhao X.W."/>
            <person name="Ke S."/>
            <person name="Chen Y.Y."/>
            <person name="Wu W.L."/>
            <person name="Hsu J.L."/>
            <person name="Lin Y.F."/>
            <person name="Huang M.D."/>
            <person name="Li C.Y."/>
            <person name="Huang L."/>
            <person name="Wang Z.W."/>
            <person name="Zhao X."/>
            <person name="Zhong W.Y."/>
            <person name="Peng D.H."/>
            <person name="Ahmad S."/>
            <person name="Lan S."/>
            <person name="Zhang J.S."/>
            <person name="Tsai W.C."/>
            <person name="Van de Peer Y."/>
            <person name="Liu Z.J."/>
        </authorList>
    </citation>
    <scope>NUCLEOTIDE SEQUENCE</scope>
    <source>
        <strain evidence="3">SCP</strain>
    </source>
</reference>
<feature type="region of interest" description="Disordered" evidence="2">
    <location>
        <begin position="1"/>
        <end position="23"/>
    </location>
</feature>
<dbReference type="Proteomes" id="UP001179952">
    <property type="component" value="Unassembled WGS sequence"/>
</dbReference>
<reference evidence="3" key="2">
    <citation type="submission" date="2023-06" db="EMBL/GenBank/DDBJ databases">
        <authorList>
            <person name="Ma L."/>
            <person name="Liu K.-W."/>
            <person name="Li Z."/>
            <person name="Hsiao Y.-Y."/>
            <person name="Qi Y."/>
            <person name="Fu T."/>
            <person name="Tang G."/>
            <person name="Zhang D."/>
            <person name="Sun W.-H."/>
            <person name="Liu D.-K."/>
            <person name="Li Y."/>
            <person name="Chen G.-Z."/>
            <person name="Liu X.-D."/>
            <person name="Liao X.-Y."/>
            <person name="Jiang Y.-T."/>
            <person name="Yu X."/>
            <person name="Hao Y."/>
            <person name="Huang J."/>
            <person name="Zhao X.-W."/>
            <person name="Ke S."/>
            <person name="Chen Y.-Y."/>
            <person name="Wu W.-L."/>
            <person name="Hsu J.-L."/>
            <person name="Lin Y.-F."/>
            <person name="Huang M.-D."/>
            <person name="Li C.-Y."/>
            <person name="Huang L."/>
            <person name="Wang Z.-W."/>
            <person name="Zhao X."/>
            <person name="Zhong W.-Y."/>
            <person name="Peng D.-H."/>
            <person name="Ahmad S."/>
            <person name="Lan S."/>
            <person name="Zhang J.-S."/>
            <person name="Tsai W.-C."/>
            <person name="Van De Peer Y."/>
            <person name="Liu Z.-J."/>
        </authorList>
    </citation>
    <scope>NUCLEOTIDE SEQUENCE</scope>
    <source>
        <strain evidence="3">SCP</strain>
        <tissue evidence="3">Leaves</tissue>
    </source>
</reference>